<name>A0A182T113_9DIPT</name>
<evidence type="ECO:0000313" key="3">
    <source>
        <dbReference type="Proteomes" id="UP000075901"/>
    </source>
</evidence>
<reference evidence="3" key="1">
    <citation type="submission" date="2013-09" db="EMBL/GenBank/DDBJ databases">
        <title>The Genome Sequence of Anopheles maculatus species B.</title>
        <authorList>
            <consortium name="The Broad Institute Genomics Platform"/>
            <person name="Neafsey D.E."/>
            <person name="Besansky N."/>
            <person name="Howell P."/>
            <person name="Walton C."/>
            <person name="Young S.K."/>
            <person name="Zeng Q."/>
            <person name="Gargeya S."/>
            <person name="Fitzgerald M."/>
            <person name="Haas B."/>
            <person name="Abouelleil A."/>
            <person name="Allen A.W."/>
            <person name="Alvarado L."/>
            <person name="Arachchi H.M."/>
            <person name="Berlin A.M."/>
            <person name="Chapman S.B."/>
            <person name="Gainer-Dewar J."/>
            <person name="Goldberg J."/>
            <person name="Griggs A."/>
            <person name="Gujja S."/>
            <person name="Hansen M."/>
            <person name="Howarth C."/>
            <person name="Imamovic A."/>
            <person name="Ireland A."/>
            <person name="Larimer J."/>
            <person name="McCowan C."/>
            <person name="Murphy C."/>
            <person name="Pearson M."/>
            <person name="Poon T.W."/>
            <person name="Priest M."/>
            <person name="Roberts A."/>
            <person name="Saif S."/>
            <person name="Shea T."/>
            <person name="Sisk P."/>
            <person name="Sykes S."/>
            <person name="Wortman J."/>
            <person name="Nusbaum C."/>
            <person name="Birren B."/>
        </authorList>
    </citation>
    <scope>NUCLEOTIDE SEQUENCE [LARGE SCALE GENOMIC DNA]</scope>
    <source>
        <strain evidence="3">maculatus3</strain>
    </source>
</reference>
<proteinExistence type="predicted"/>
<dbReference type="AlphaFoldDB" id="A0A182T113"/>
<reference evidence="2" key="2">
    <citation type="submission" date="2020-05" db="UniProtKB">
        <authorList>
            <consortium name="EnsemblMetazoa"/>
        </authorList>
    </citation>
    <scope>IDENTIFICATION</scope>
    <source>
        <strain evidence="2">maculatus3</strain>
    </source>
</reference>
<accession>A0A182T113</accession>
<evidence type="ECO:0000313" key="2">
    <source>
        <dbReference type="EnsemblMetazoa" id="AMAM017454-PA"/>
    </source>
</evidence>
<feature type="compositionally biased region" description="Polar residues" evidence="1">
    <location>
        <begin position="86"/>
        <end position="100"/>
    </location>
</feature>
<dbReference type="Proteomes" id="UP000075901">
    <property type="component" value="Unassembled WGS sequence"/>
</dbReference>
<dbReference type="EnsemblMetazoa" id="AMAM017454-RA">
    <property type="protein sequence ID" value="AMAM017454-PA"/>
    <property type="gene ID" value="AMAM017454"/>
</dbReference>
<protein>
    <submittedName>
        <fullName evidence="2">Uncharacterized protein</fullName>
    </submittedName>
</protein>
<evidence type="ECO:0000256" key="1">
    <source>
        <dbReference type="SAM" id="MobiDB-lite"/>
    </source>
</evidence>
<feature type="region of interest" description="Disordered" evidence="1">
    <location>
        <begin position="86"/>
        <end position="108"/>
    </location>
</feature>
<dbReference type="VEuPathDB" id="VectorBase:AMAM017454"/>
<organism evidence="2 3">
    <name type="scientific">Anopheles maculatus</name>
    <dbReference type="NCBI Taxonomy" id="74869"/>
    <lineage>
        <taxon>Eukaryota</taxon>
        <taxon>Metazoa</taxon>
        <taxon>Ecdysozoa</taxon>
        <taxon>Arthropoda</taxon>
        <taxon>Hexapoda</taxon>
        <taxon>Insecta</taxon>
        <taxon>Pterygota</taxon>
        <taxon>Neoptera</taxon>
        <taxon>Endopterygota</taxon>
        <taxon>Diptera</taxon>
        <taxon>Nematocera</taxon>
        <taxon>Culicoidea</taxon>
        <taxon>Culicidae</taxon>
        <taxon>Anophelinae</taxon>
        <taxon>Anopheles</taxon>
        <taxon>Anopheles maculatus group</taxon>
    </lineage>
</organism>
<keyword evidence="3" id="KW-1185">Reference proteome</keyword>
<sequence>MSAICIAPTTMRISFDAIMPAMWAASIIRESIEEYGRHTPRSSRHCHCTASCTVGCGRSSSASTAKIPSVGKRGISSPIRQVISYSSDGLRGTSSTSAVTESADPVNR</sequence>